<evidence type="ECO:0000256" key="1">
    <source>
        <dbReference type="SAM" id="Coils"/>
    </source>
</evidence>
<gene>
    <name evidence="2" type="ORF">ElyMa_002061700</name>
</gene>
<dbReference type="AlphaFoldDB" id="A0AAV4FA88"/>
<reference evidence="2 3" key="1">
    <citation type="journal article" date="2021" name="Elife">
        <title>Chloroplast acquisition without the gene transfer in kleptoplastic sea slugs, Plakobranchus ocellatus.</title>
        <authorList>
            <person name="Maeda T."/>
            <person name="Takahashi S."/>
            <person name="Yoshida T."/>
            <person name="Shimamura S."/>
            <person name="Takaki Y."/>
            <person name="Nagai Y."/>
            <person name="Toyoda A."/>
            <person name="Suzuki Y."/>
            <person name="Arimoto A."/>
            <person name="Ishii H."/>
            <person name="Satoh N."/>
            <person name="Nishiyama T."/>
            <person name="Hasebe M."/>
            <person name="Maruyama T."/>
            <person name="Minagawa J."/>
            <person name="Obokata J."/>
            <person name="Shigenobu S."/>
        </authorList>
    </citation>
    <scope>NUCLEOTIDE SEQUENCE [LARGE SCALE GENOMIC DNA]</scope>
</reference>
<dbReference type="Proteomes" id="UP000762676">
    <property type="component" value="Unassembled WGS sequence"/>
</dbReference>
<protein>
    <submittedName>
        <fullName evidence="2">Uncharacterized protein</fullName>
    </submittedName>
</protein>
<dbReference type="EMBL" id="BMAT01004190">
    <property type="protein sequence ID" value="GFR69994.1"/>
    <property type="molecule type" value="Genomic_DNA"/>
</dbReference>
<keyword evidence="3" id="KW-1185">Reference proteome</keyword>
<organism evidence="2 3">
    <name type="scientific">Elysia marginata</name>
    <dbReference type="NCBI Taxonomy" id="1093978"/>
    <lineage>
        <taxon>Eukaryota</taxon>
        <taxon>Metazoa</taxon>
        <taxon>Spiralia</taxon>
        <taxon>Lophotrochozoa</taxon>
        <taxon>Mollusca</taxon>
        <taxon>Gastropoda</taxon>
        <taxon>Heterobranchia</taxon>
        <taxon>Euthyneura</taxon>
        <taxon>Panpulmonata</taxon>
        <taxon>Sacoglossa</taxon>
        <taxon>Placobranchoidea</taxon>
        <taxon>Plakobranchidae</taxon>
        <taxon>Elysia</taxon>
    </lineage>
</organism>
<sequence length="413" mass="46604">MRLSITKSFKKLNAILKSLKQPKASEELVTFLHSPFSLPLTCITPGSIGSTATTTTTKEFIDKTSDLNNKTRNACKKCTQLKSHYSNQVKDLKCKLRQARNDVRNVCLHYDVKRVNQQLKRYTKQITDLRKKCFKLKQENKSLASQVDNKSSARVKSVKTENLSLKRKLFHVNDKVRGCAKKVRKLNEEVKSLEVEAALREEDEALVESDEKTRIIYYAIRKCIYFCLVSHVPVKATGQVIKYITECQGKDAVYVPHPSTISRCAYELGILCDLQCGEFLVNAEALTLAWDATTLKGTHINQVVVSSKDRFFTLATDLLPGGTSEDYAEHLVQTLTNIIRIYAKFSDNDSLELLNRTVTKFRCTMSDRASVNHCTVVRLMTKLDVNLLELNCVASFRSLRLCSQGCSPAAAKV</sequence>
<accession>A0AAV4FA88</accession>
<feature type="coiled-coil region" evidence="1">
    <location>
        <begin position="176"/>
        <end position="203"/>
    </location>
</feature>
<evidence type="ECO:0000313" key="3">
    <source>
        <dbReference type="Proteomes" id="UP000762676"/>
    </source>
</evidence>
<comment type="caution">
    <text evidence="2">The sequence shown here is derived from an EMBL/GenBank/DDBJ whole genome shotgun (WGS) entry which is preliminary data.</text>
</comment>
<proteinExistence type="predicted"/>
<evidence type="ECO:0000313" key="2">
    <source>
        <dbReference type="EMBL" id="GFR69994.1"/>
    </source>
</evidence>
<keyword evidence="1" id="KW-0175">Coiled coil</keyword>
<name>A0AAV4FA88_9GAST</name>
<feature type="coiled-coil region" evidence="1">
    <location>
        <begin position="82"/>
        <end position="146"/>
    </location>
</feature>